<reference evidence="1 2" key="1">
    <citation type="submission" date="2020-08" db="EMBL/GenBank/DDBJ databases">
        <title>Genomic Encyclopedia of Type Strains, Phase IV (KMG-IV): sequencing the most valuable type-strain genomes for metagenomic binning, comparative biology and taxonomic classification.</title>
        <authorList>
            <person name="Goeker M."/>
        </authorList>
    </citation>
    <scope>NUCLEOTIDE SEQUENCE [LARGE SCALE GENOMIC DNA]</scope>
    <source>
        <strain evidence="1 2">DSM 101730</strain>
    </source>
</reference>
<comment type="caution">
    <text evidence="1">The sequence shown here is derived from an EMBL/GenBank/DDBJ whole genome shotgun (WGS) entry which is preliminary data.</text>
</comment>
<dbReference type="AlphaFoldDB" id="A0A840SQD3"/>
<dbReference type="RefSeq" id="WP_184151003.1">
    <property type="nucleotide sequence ID" value="NZ_JACHFM010000003.1"/>
</dbReference>
<dbReference type="EMBL" id="JACHFM010000003">
    <property type="protein sequence ID" value="MBB5222960.1"/>
    <property type="molecule type" value="Genomic_DNA"/>
</dbReference>
<organism evidence="1 2">
    <name type="scientific">Amaricoccus macauensis</name>
    <dbReference type="NCBI Taxonomy" id="57001"/>
    <lineage>
        <taxon>Bacteria</taxon>
        <taxon>Pseudomonadati</taxon>
        <taxon>Pseudomonadota</taxon>
        <taxon>Alphaproteobacteria</taxon>
        <taxon>Rhodobacterales</taxon>
        <taxon>Paracoccaceae</taxon>
        <taxon>Amaricoccus</taxon>
    </lineage>
</organism>
<evidence type="ECO:0000313" key="1">
    <source>
        <dbReference type="EMBL" id="MBB5222960.1"/>
    </source>
</evidence>
<name>A0A840SQD3_9RHOB</name>
<accession>A0A840SQD3</accession>
<evidence type="ECO:0000313" key="2">
    <source>
        <dbReference type="Proteomes" id="UP000549457"/>
    </source>
</evidence>
<gene>
    <name evidence="1" type="ORF">HNP73_002907</name>
</gene>
<protein>
    <submittedName>
        <fullName evidence="1">Uncharacterized protein</fullName>
    </submittedName>
</protein>
<dbReference type="Proteomes" id="UP000549457">
    <property type="component" value="Unassembled WGS sequence"/>
</dbReference>
<proteinExistence type="predicted"/>
<keyword evidence="2" id="KW-1185">Reference proteome</keyword>
<sequence length="164" mass="17795">MPRNTPMPVSAVGPRADRLRRPVAARWLRRLALCALLALPAGCSWVGLPSPAMPGSGNEGMEELLRDRVWLDESPGVAPGTLRAFLSDGTLLMTSCVETYRLAPWRWVSDARIVWEEDGVNINAEVVVVSDETLGLAIDLADGTTQTHTFKAARSPVVCADLPY</sequence>